<sequence>MNNQAEDKDLKAVKFFIGLDTFAIIMKHWRVSIVMFLFITIVYQIQVSAPYISSENIRYYYLEMIAISLILALGVTISIFSILYTQRELTQNNYQDKPALNPIFNRSLWQATKQMLFLGTSLLVYWSGFIIYYLSDQLFYFNIISNNTVFTYLRTVVLCIYAFFLFPYASLRINRLVNGKENRSYKNFSIFLLVNSLSIILSYLLGLVIVIAFIATMAFIFDKELIVYTINQAFVPIIFLLYLVALQALFQFKFNQKIAL</sequence>
<proteinExistence type="predicted"/>
<feature type="transmembrane region" description="Helical" evidence="1">
    <location>
        <begin position="115"/>
        <end position="134"/>
    </location>
</feature>
<reference evidence="2 3" key="1">
    <citation type="submission" date="2017-08" db="EMBL/GenBank/DDBJ databases">
        <title>Reclassification of Bisgaard taxon 37 and 44.</title>
        <authorList>
            <person name="Christensen H."/>
        </authorList>
    </citation>
    <scope>NUCLEOTIDE SEQUENCE [LARGE SCALE GENOMIC DNA]</scope>
    <source>
        <strain evidence="2 3">111</strain>
    </source>
</reference>
<accession>A0A3A1YAK9</accession>
<feature type="transmembrane region" description="Helical" evidence="1">
    <location>
        <begin position="59"/>
        <end position="84"/>
    </location>
</feature>
<feature type="transmembrane region" description="Helical" evidence="1">
    <location>
        <begin position="190"/>
        <end position="221"/>
    </location>
</feature>
<dbReference type="EMBL" id="NRJG01000179">
    <property type="protein sequence ID" value="RIY34705.1"/>
    <property type="molecule type" value="Genomic_DNA"/>
</dbReference>
<gene>
    <name evidence="2" type="ORF">CKF58_07790</name>
</gene>
<protein>
    <submittedName>
        <fullName evidence="2">Uncharacterized protein</fullName>
    </submittedName>
</protein>
<keyword evidence="1" id="KW-0812">Transmembrane</keyword>
<dbReference type="RefSeq" id="WP_119532650.1">
    <property type="nucleotide sequence ID" value="NZ_JBHSSP010000020.1"/>
</dbReference>
<evidence type="ECO:0000256" key="1">
    <source>
        <dbReference type="SAM" id="Phobius"/>
    </source>
</evidence>
<keyword evidence="1" id="KW-1133">Transmembrane helix</keyword>
<feature type="transmembrane region" description="Helical" evidence="1">
    <location>
        <begin position="149"/>
        <end position="169"/>
    </location>
</feature>
<evidence type="ECO:0000313" key="3">
    <source>
        <dbReference type="Proteomes" id="UP000265916"/>
    </source>
</evidence>
<organism evidence="2 3">
    <name type="scientific">Psittacicella hinzii</name>
    <dbReference type="NCBI Taxonomy" id="2028575"/>
    <lineage>
        <taxon>Bacteria</taxon>
        <taxon>Pseudomonadati</taxon>
        <taxon>Pseudomonadota</taxon>
        <taxon>Gammaproteobacteria</taxon>
        <taxon>Pasteurellales</taxon>
        <taxon>Psittacicellaceae</taxon>
        <taxon>Psittacicella</taxon>
    </lineage>
</organism>
<evidence type="ECO:0000313" key="2">
    <source>
        <dbReference type="EMBL" id="RIY34705.1"/>
    </source>
</evidence>
<feature type="transmembrane region" description="Helical" evidence="1">
    <location>
        <begin position="233"/>
        <end position="252"/>
    </location>
</feature>
<dbReference type="Proteomes" id="UP000265916">
    <property type="component" value="Unassembled WGS sequence"/>
</dbReference>
<dbReference type="AlphaFoldDB" id="A0A3A1YAK9"/>
<comment type="caution">
    <text evidence="2">The sequence shown here is derived from an EMBL/GenBank/DDBJ whole genome shotgun (WGS) entry which is preliminary data.</text>
</comment>
<name>A0A3A1YAK9_9GAMM</name>
<keyword evidence="1" id="KW-0472">Membrane</keyword>
<dbReference type="OrthoDB" id="9846825at2"/>
<keyword evidence="3" id="KW-1185">Reference proteome</keyword>
<feature type="transmembrane region" description="Helical" evidence="1">
    <location>
        <begin position="33"/>
        <end position="53"/>
    </location>
</feature>